<evidence type="ECO:0000313" key="12">
    <source>
        <dbReference type="EMBL" id="QIG44194.1"/>
    </source>
</evidence>
<evidence type="ECO:0000259" key="11">
    <source>
        <dbReference type="PROSITE" id="PS50885"/>
    </source>
</evidence>
<dbReference type="GO" id="GO:0000155">
    <property type="term" value="F:phosphorelay sensor kinase activity"/>
    <property type="evidence" value="ECO:0007669"/>
    <property type="project" value="InterPro"/>
</dbReference>
<dbReference type="InterPro" id="IPR003660">
    <property type="entry name" value="HAMP_dom"/>
</dbReference>
<reference evidence="12 13" key="1">
    <citation type="submission" date="2020-02" db="EMBL/GenBank/DDBJ databases">
        <title>Full genome sequence of Nocardioides sp. R-3366.</title>
        <authorList>
            <person name="Im W.-T."/>
        </authorList>
    </citation>
    <scope>NUCLEOTIDE SEQUENCE [LARGE SCALE GENOMIC DNA]</scope>
    <source>
        <strain evidence="12 13">R-3366</strain>
    </source>
</reference>
<evidence type="ECO:0000256" key="6">
    <source>
        <dbReference type="ARBA" id="ARBA00022692"/>
    </source>
</evidence>
<dbReference type="CDD" id="cd00082">
    <property type="entry name" value="HisKA"/>
    <property type="match status" value="1"/>
</dbReference>
<dbReference type="InterPro" id="IPR050428">
    <property type="entry name" value="TCS_sensor_his_kinase"/>
</dbReference>
<evidence type="ECO:0000256" key="3">
    <source>
        <dbReference type="ARBA" id="ARBA00012438"/>
    </source>
</evidence>
<dbReference type="PANTHER" id="PTHR45436">
    <property type="entry name" value="SENSOR HISTIDINE KINASE YKOH"/>
    <property type="match status" value="1"/>
</dbReference>
<dbReference type="GO" id="GO:0005886">
    <property type="term" value="C:plasma membrane"/>
    <property type="evidence" value="ECO:0007669"/>
    <property type="project" value="UniProtKB-SubCell"/>
</dbReference>
<dbReference type="InterPro" id="IPR003661">
    <property type="entry name" value="HisK_dim/P_dom"/>
</dbReference>
<comment type="subcellular location">
    <subcellularLocation>
        <location evidence="2">Cell membrane</location>
    </subcellularLocation>
</comment>
<keyword evidence="9" id="KW-0902">Two-component regulatory system</keyword>
<keyword evidence="6 10" id="KW-0812">Transmembrane</keyword>
<evidence type="ECO:0000256" key="4">
    <source>
        <dbReference type="ARBA" id="ARBA00022553"/>
    </source>
</evidence>
<keyword evidence="5" id="KW-0808">Transferase</keyword>
<gene>
    <name evidence="12" type="ORF">G5V58_16690</name>
</gene>
<proteinExistence type="predicted"/>
<dbReference type="Pfam" id="PF00672">
    <property type="entry name" value="HAMP"/>
    <property type="match status" value="1"/>
</dbReference>
<keyword evidence="7 12" id="KW-0418">Kinase</keyword>
<dbReference type="SMART" id="SM00304">
    <property type="entry name" value="HAMP"/>
    <property type="match status" value="1"/>
</dbReference>
<evidence type="ECO:0000256" key="7">
    <source>
        <dbReference type="ARBA" id="ARBA00022777"/>
    </source>
</evidence>
<sequence length="399" mass="42119">MRPRLTASFVVLSVLLLLGALGVRSYTSHGLLRTHESRSLRAQAATFATAIEQRVELGRPVDRAFLSALVDTAQRLTYDPSDAAAVVVDGQEYDDGGDDPLSTTVAVGDATLTVAESGDVVDELADNDIGSLGFLVLLEALLAALVGYVMARQLSGPFRQLAVAAEQLGRGRFDLDLPRTQVPEARAISQALLTSAGQLQERLASEQTFAEHASHVLRTPLTGLRLELEDLAGRDDVPADVRESATRSVGRIEAMDQVAGDLVALSRRGALVAGAEIPLRDLATQSAQAWADALDEQGRAVSAAVEGAIDTTYTPGPVEHVLDLLLADVLRRGRGATRLVLDADEDGHLSIAVSCEGVHASAGPNDAINLTQARAVVTALGGRITGETPERLSVLLPRR</sequence>
<dbReference type="KEGG" id="nano:G5V58_16690"/>
<dbReference type="RefSeq" id="WP_165235165.1">
    <property type="nucleotide sequence ID" value="NZ_CP049257.1"/>
</dbReference>
<dbReference type="AlphaFoldDB" id="A0A6G6WG32"/>
<feature type="transmembrane region" description="Helical" evidence="10">
    <location>
        <begin position="129"/>
        <end position="151"/>
    </location>
</feature>
<dbReference type="InterPro" id="IPR036097">
    <property type="entry name" value="HisK_dim/P_sf"/>
</dbReference>
<keyword evidence="13" id="KW-1185">Reference proteome</keyword>
<dbReference type="Proteomes" id="UP000502996">
    <property type="component" value="Chromosome"/>
</dbReference>
<evidence type="ECO:0000256" key="8">
    <source>
        <dbReference type="ARBA" id="ARBA00022989"/>
    </source>
</evidence>
<dbReference type="Gene3D" id="1.10.287.130">
    <property type="match status" value="1"/>
</dbReference>
<comment type="catalytic activity">
    <reaction evidence="1">
        <text>ATP + protein L-histidine = ADP + protein N-phospho-L-histidine.</text>
        <dbReference type="EC" id="2.7.13.3"/>
    </reaction>
</comment>
<evidence type="ECO:0000256" key="1">
    <source>
        <dbReference type="ARBA" id="ARBA00000085"/>
    </source>
</evidence>
<dbReference type="EMBL" id="CP049257">
    <property type="protein sequence ID" value="QIG44194.1"/>
    <property type="molecule type" value="Genomic_DNA"/>
</dbReference>
<feature type="domain" description="HAMP" evidence="11">
    <location>
        <begin position="152"/>
        <end position="204"/>
    </location>
</feature>
<evidence type="ECO:0000256" key="10">
    <source>
        <dbReference type="SAM" id="Phobius"/>
    </source>
</evidence>
<keyword evidence="8 10" id="KW-1133">Transmembrane helix</keyword>
<dbReference type="EC" id="2.7.13.3" evidence="3"/>
<organism evidence="12 13">
    <name type="scientific">Nocardioides anomalus</name>
    <dbReference type="NCBI Taxonomy" id="2712223"/>
    <lineage>
        <taxon>Bacteria</taxon>
        <taxon>Bacillati</taxon>
        <taxon>Actinomycetota</taxon>
        <taxon>Actinomycetes</taxon>
        <taxon>Propionibacteriales</taxon>
        <taxon>Nocardioidaceae</taxon>
        <taxon>Nocardioides</taxon>
    </lineage>
</organism>
<evidence type="ECO:0000256" key="9">
    <source>
        <dbReference type="ARBA" id="ARBA00023012"/>
    </source>
</evidence>
<keyword evidence="10" id="KW-0472">Membrane</keyword>
<name>A0A6G6WG32_9ACTN</name>
<dbReference type="SMART" id="SM00388">
    <property type="entry name" value="HisKA"/>
    <property type="match status" value="1"/>
</dbReference>
<protein>
    <recommendedName>
        <fullName evidence="3">histidine kinase</fullName>
        <ecNumber evidence="3">2.7.13.3</ecNumber>
    </recommendedName>
</protein>
<evidence type="ECO:0000256" key="5">
    <source>
        <dbReference type="ARBA" id="ARBA00022679"/>
    </source>
</evidence>
<keyword evidence="4" id="KW-0597">Phosphoprotein</keyword>
<evidence type="ECO:0000313" key="13">
    <source>
        <dbReference type="Proteomes" id="UP000502996"/>
    </source>
</evidence>
<evidence type="ECO:0000256" key="2">
    <source>
        <dbReference type="ARBA" id="ARBA00004236"/>
    </source>
</evidence>
<dbReference type="PROSITE" id="PS50885">
    <property type="entry name" value="HAMP"/>
    <property type="match status" value="1"/>
</dbReference>
<dbReference type="Pfam" id="PF00512">
    <property type="entry name" value="HisKA"/>
    <property type="match status" value="1"/>
</dbReference>
<dbReference type="PANTHER" id="PTHR45436:SF5">
    <property type="entry name" value="SENSOR HISTIDINE KINASE TRCS"/>
    <property type="match status" value="1"/>
</dbReference>
<accession>A0A6G6WG32</accession>
<dbReference type="Gene3D" id="6.10.340.10">
    <property type="match status" value="1"/>
</dbReference>
<dbReference type="SUPFAM" id="SSF47384">
    <property type="entry name" value="Homodimeric domain of signal transducing histidine kinase"/>
    <property type="match status" value="1"/>
</dbReference>